<name>A0ABQ9HGN5_9NEOP</name>
<proteinExistence type="predicted"/>
<reference evidence="1 2" key="1">
    <citation type="submission" date="2023-02" db="EMBL/GenBank/DDBJ databases">
        <title>LHISI_Scaffold_Assembly.</title>
        <authorList>
            <person name="Stuart O.P."/>
            <person name="Cleave R."/>
            <person name="Magrath M.J.L."/>
            <person name="Mikheyev A.S."/>
        </authorList>
    </citation>
    <scope>NUCLEOTIDE SEQUENCE [LARGE SCALE GENOMIC DNA]</scope>
    <source>
        <strain evidence="1">Daus_M_001</strain>
        <tissue evidence="1">Leg muscle</tissue>
    </source>
</reference>
<organism evidence="1 2">
    <name type="scientific">Dryococelus australis</name>
    <dbReference type="NCBI Taxonomy" id="614101"/>
    <lineage>
        <taxon>Eukaryota</taxon>
        <taxon>Metazoa</taxon>
        <taxon>Ecdysozoa</taxon>
        <taxon>Arthropoda</taxon>
        <taxon>Hexapoda</taxon>
        <taxon>Insecta</taxon>
        <taxon>Pterygota</taxon>
        <taxon>Neoptera</taxon>
        <taxon>Polyneoptera</taxon>
        <taxon>Phasmatodea</taxon>
        <taxon>Verophasmatodea</taxon>
        <taxon>Anareolatae</taxon>
        <taxon>Phasmatidae</taxon>
        <taxon>Eurycanthinae</taxon>
        <taxon>Dryococelus</taxon>
    </lineage>
</organism>
<evidence type="ECO:0000313" key="2">
    <source>
        <dbReference type="Proteomes" id="UP001159363"/>
    </source>
</evidence>
<evidence type="ECO:0000313" key="1">
    <source>
        <dbReference type="EMBL" id="KAJ8883390.1"/>
    </source>
</evidence>
<sequence>MVRKRMTIEKFLSGQFSDKLGYCGENTGFRQLLKYNTDKGWIRRLKWNRKGDTLSLNMEWWEKYVLPEKLTKRSALSMVQWIFDPIGIAIPSTLYLKLLVQCLWEQKVDWDETLKDDVRRPLENWLQSIPRVKERCINWFLGRQSKTSVHVFCDAGCKAYATVVFVCCEHNGKVKLELLQAKTRVAPLKDLTVPQQQQLEGPKWLEKREQECPCSSYSHAEEEIQQERTVRSITLINAKVDNWMYQYFSKYEHIVRMVGWILRFVNNCCPEKLKKISQLSLEEVERAKQTVWRLVQEESFMSPVHDQLSALRPFKDSHGLIRLNTKIIELKEDIAAFRTPVVLPSKHPVVERLVYDLHCKYNHVGAHSLLSLILPDLRVDEASIFEVVGIDLTGPLILRVGHKMWIYLFTCAIYEAIHLGTIPLTPSMFLQDIQDVGIPDCDANHACSMTRGEPLEDLQWERLSSLDQTISKDLNWPLAVIEQLIEGRNGQVRVL</sequence>
<dbReference type="Pfam" id="PF05380">
    <property type="entry name" value="Peptidase_A17"/>
    <property type="match status" value="1"/>
</dbReference>
<dbReference type="EMBL" id="JARBHB010000005">
    <property type="protein sequence ID" value="KAJ8883390.1"/>
    <property type="molecule type" value="Genomic_DNA"/>
</dbReference>
<accession>A0ABQ9HGN5</accession>
<keyword evidence="2" id="KW-1185">Reference proteome</keyword>
<comment type="caution">
    <text evidence="1">The sequence shown here is derived from an EMBL/GenBank/DDBJ whole genome shotgun (WGS) entry which is preliminary data.</text>
</comment>
<dbReference type="Proteomes" id="UP001159363">
    <property type="component" value="Chromosome 4"/>
</dbReference>
<protein>
    <submittedName>
        <fullName evidence="1">Uncharacterized protein</fullName>
    </submittedName>
</protein>
<gene>
    <name evidence="1" type="ORF">PR048_015233</name>
</gene>
<dbReference type="InterPro" id="IPR008042">
    <property type="entry name" value="Retrotrans_Pao"/>
</dbReference>
<dbReference type="PANTHER" id="PTHR47331">
    <property type="entry name" value="PHD-TYPE DOMAIN-CONTAINING PROTEIN"/>
    <property type="match status" value="1"/>
</dbReference>